<feature type="domain" description="SH3b" evidence="9">
    <location>
        <begin position="20"/>
        <end position="86"/>
    </location>
</feature>
<evidence type="ECO:0000256" key="4">
    <source>
        <dbReference type="ARBA" id="ARBA00022989"/>
    </source>
</evidence>
<dbReference type="EMBL" id="JRWP01000019">
    <property type="protein sequence ID" value="KGY08729.1"/>
    <property type="molecule type" value="Genomic_DNA"/>
</dbReference>
<dbReference type="PIRSF" id="PIRSF006158">
    <property type="entry name" value="UCP006158_SH3"/>
    <property type="match status" value="1"/>
</dbReference>
<keyword evidence="2 7" id="KW-0812">Transmembrane</keyword>
<dbReference type="SMART" id="SM00287">
    <property type="entry name" value="SH3b"/>
    <property type="match status" value="1"/>
</dbReference>
<dbReference type="STRING" id="379097.SE23_11165"/>
<dbReference type="AlphaFoldDB" id="A0A0A5HYZ8"/>
<evidence type="ECO:0000256" key="7">
    <source>
        <dbReference type="SAM" id="Phobius"/>
    </source>
</evidence>
<dbReference type="Pfam" id="PF08239">
    <property type="entry name" value="SH3_3"/>
    <property type="match status" value="1"/>
</dbReference>
<protein>
    <submittedName>
        <fullName evidence="10">Arylsulfatase</fullName>
    </submittedName>
</protein>
<dbReference type="InterPro" id="IPR003646">
    <property type="entry name" value="SH3-like_bac-type"/>
</dbReference>
<feature type="coiled-coil region" evidence="6">
    <location>
        <begin position="85"/>
        <end position="165"/>
    </location>
</feature>
<keyword evidence="5 7" id="KW-0472">Membrane</keyword>
<evidence type="ECO:0000256" key="1">
    <source>
        <dbReference type="ARBA" id="ARBA00004167"/>
    </source>
</evidence>
<dbReference type="OrthoDB" id="9790951at2"/>
<evidence type="ECO:0000256" key="2">
    <source>
        <dbReference type="ARBA" id="ARBA00022692"/>
    </source>
</evidence>
<evidence type="ECO:0000256" key="3">
    <source>
        <dbReference type="ARBA" id="ARBA00022729"/>
    </source>
</evidence>
<sequence>MKKLVLLVLATLVAAPAALAQDRYIADKLFTYMHSGPSNQYRIIGSIDAGDKVKLLSTDRATGYSQIQDDRGRKGWVESKFVTSQESMALRLPKLEKELAETKERLANARSTSDQEKAGLVDSLETSNRRIAELEQSYTDMSQQLSSAQEEVRSLRAKLDTQKDDLLLKYFMYGGGVAGLGLLFGLILPHIIPRKKRSPSGWA</sequence>
<accession>A0A0A5HYZ8</accession>
<evidence type="ECO:0000259" key="9">
    <source>
        <dbReference type="PROSITE" id="PS51781"/>
    </source>
</evidence>
<gene>
    <name evidence="10" type="ORF">NM06_11175</name>
</gene>
<organism evidence="10 11">
    <name type="scientific">Photobacterium sp. (strain ATCC 43367)</name>
    <dbReference type="NCBI Taxonomy" id="379097"/>
    <lineage>
        <taxon>Bacteria</taxon>
        <taxon>Pseudomonadati</taxon>
        <taxon>Pseudomonadota</taxon>
        <taxon>Gammaproteobacteria</taxon>
        <taxon>Vibrionales</taxon>
        <taxon>Vibrionaceae</taxon>
        <taxon>Vibrio</taxon>
        <taxon>Vibrio oreintalis group</taxon>
    </lineage>
</organism>
<evidence type="ECO:0000313" key="10">
    <source>
        <dbReference type="EMBL" id="KGY08729.1"/>
    </source>
</evidence>
<proteinExistence type="predicted"/>
<evidence type="ECO:0000256" key="5">
    <source>
        <dbReference type="ARBA" id="ARBA00023136"/>
    </source>
</evidence>
<name>A0A0A5HYZ8_PHOS4</name>
<dbReference type="PROSITE" id="PS51781">
    <property type="entry name" value="SH3B"/>
    <property type="match status" value="1"/>
</dbReference>
<evidence type="ECO:0000256" key="8">
    <source>
        <dbReference type="SAM" id="SignalP"/>
    </source>
</evidence>
<feature type="chain" id="PRO_5002010087" evidence="8">
    <location>
        <begin position="21"/>
        <end position="203"/>
    </location>
</feature>
<keyword evidence="6" id="KW-0175">Coiled coil</keyword>
<evidence type="ECO:0000256" key="6">
    <source>
        <dbReference type="SAM" id="Coils"/>
    </source>
</evidence>
<dbReference type="GO" id="GO:0016020">
    <property type="term" value="C:membrane"/>
    <property type="evidence" value="ECO:0007669"/>
    <property type="project" value="UniProtKB-SubCell"/>
</dbReference>
<evidence type="ECO:0000313" key="11">
    <source>
        <dbReference type="Proteomes" id="UP000030451"/>
    </source>
</evidence>
<dbReference type="InterPro" id="IPR016476">
    <property type="entry name" value="SH3_dom_pro"/>
</dbReference>
<comment type="subcellular location">
    <subcellularLocation>
        <location evidence="1">Membrane</location>
        <topology evidence="1">Single-pass membrane protein</topology>
    </subcellularLocation>
</comment>
<keyword evidence="4 7" id="KW-1133">Transmembrane helix</keyword>
<keyword evidence="3 8" id="KW-0732">Signal</keyword>
<feature type="transmembrane region" description="Helical" evidence="7">
    <location>
        <begin position="170"/>
        <end position="192"/>
    </location>
</feature>
<feature type="signal peptide" evidence="8">
    <location>
        <begin position="1"/>
        <end position="20"/>
    </location>
</feature>
<dbReference type="RefSeq" id="WP_005472810.1">
    <property type="nucleotide sequence ID" value="NZ_JAVHXF010000063.1"/>
</dbReference>
<reference evidence="10 11" key="1">
    <citation type="submission" date="2014-10" db="EMBL/GenBank/DDBJ databases">
        <title>Genome sequencing of Vibrio sinaloensis T08.</title>
        <authorList>
            <person name="Chan K.-G."/>
            <person name="Mohamad N.I."/>
        </authorList>
    </citation>
    <scope>NUCLEOTIDE SEQUENCE [LARGE SCALE GENOMIC DNA]</scope>
    <source>
        <strain evidence="10 11">T08</strain>
    </source>
</reference>
<comment type="caution">
    <text evidence="10">The sequence shown here is derived from an EMBL/GenBank/DDBJ whole genome shotgun (WGS) entry which is preliminary data.</text>
</comment>
<dbReference type="NCBIfam" id="TIGR04211">
    <property type="entry name" value="SH3_and_anchor"/>
    <property type="match status" value="1"/>
</dbReference>
<dbReference type="Gene3D" id="2.30.30.40">
    <property type="entry name" value="SH3 Domains"/>
    <property type="match status" value="1"/>
</dbReference>
<dbReference type="Proteomes" id="UP000030451">
    <property type="component" value="Unassembled WGS sequence"/>
</dbReference>